<evidence type="ECO:0000313" key="3">
    <source>
        <dbReference type="EMBL" id="OQR99216.1"/>
    </source>
</evidence>
<dbReference type="Pfam" id="PF00071">
    <property type="entry name" value="Ras"/>
    <property type="match status" value="1"/>
</dbReference>
<comment type="caution">
    <text evidence="3">The sequence shown here is derived from an EMBL/GenBank/DDBJ whole genome shotgun (WGS) entry which is preliminary data.</text>
</comment>
<keyword evidence="1" id="KW-0547">Nucleotide-binding</keyword>
<dbReference type="Proteomes" id="UP000243579">
    <property type="component" value="Unassembled WGS sequence"/>
</dbReference>
<evidence type="ECO:0000313" key="4">
    <source>
        <dbReference type="Proteomes" id="UP000243579"/>
    </source>
</evidence>
<gene>
    <name evidence="3" type="ORF">ACHHYP_07221</name>
</gene>
<dbReference type="PROSITE" id="PS51419">
    <property type="entry name" value="RAB"/>
    <property type="match status" value="1"/>
</dbReference>
<dbReference type="InterPro" id="IPR001806">
    <property type="entry name" value="Small_GTPase"/>
</dbReference>
<dbReference type="InterPro" id="IPR027417">
    <property type="entry name" value="P-loop_NTPase"/>
</dbReference>
<accession>A0A1V9ZML4</accession>
<dbReference type="EMBL" id="JNBR01000073">
    <property type="protein sequence ID" value="OQR99216.1"/>
    <property type="molecule type" value="Genomic_DNA"/>
</dbReference>
<dbReference type="GO" id="GO:0003924">
    <property type="term" value="F:GTPase activity"/>
    <property type="evidence" value="ECO:0007669"/>
    <property type="project" value="InterPro"/>
</dbReference>
<organism evidence="3 4">
    <name type="scientific">Achlya hypogyna</name>
    <name type="common">Oomycete</name>
    <name type="synonym">Protoachlya hypogyna</name>
    <dbReference type="NCBI Taxonomy" id="1202772"/>
    <lineage>
        <taxon>Eukaryota</taxon>
        <taxon>Sar</taxon>
        <taxon>Stramenopiles</taxon>
        <taxon>Oomycota</taxon>
        <taxon>Saprolegniomycetes</taxon>
        <taxon>Saprolegniales</taxon>
        <taxon>Achlyaceae</taxon>
        <taxon>Achlya</taxon>
    </lineage>
</organism>
<evidence type="ECO:0000256" key="1">
    <source>
        <dbReference type="ARBA" id="ARBA00022741"/>
    </source>
</evidence>
<reference evidence="3 4" key="1">
    <citation type="journal article" date="2014" name="Genome Biol. Evol.">
        <title>The secreted proteins of Achlya hypogyna and Thraustotheca clavata identify the ancestral oomycete secretome and reveal gene acquisitions by horizontal gene transfer.</title>
        <authorList>
            <person name="Misner I."/>
            <person name="Blouin N."/>
            <person name="Leonard G."/>
            <person name="Richards T.A."/>
            <person name="Lane C.E."/>
        </authorList>
    </citation>
    <scope>NUCLEOTIDE SEQUENCE [LARGE SCALE GENOMIC DNA]</scope>
    <source>
        <strain evidence="3 4">ATCC 48635</strain>
    </source>
</reference>
<dbReference type="SUPFAM" id="SSF52540">
    <property type="entry name" value="P-loop containing nucleoside triphosphate hydrolases"/>
    <property type="match status" value="1"/>
</dbReference>
<protein>
    <submittedName>
        <fullName evidence="3">Uncharacterized protein</fullName>
    </submittedName>
</protein>
<dbReference type="PANTHER" id="PTHR47977">
    <property type="entry name" value="RAS-RELATED PROTEIN RAB"/>
    <property type="match status" value="1"/>
</dbReference>
<keyword evidence="4" id="KW-1185">Reference proteome</keyword>
<dbReference type="InterPro" id="IPR050227">
    <property type="entry name" value="Rab"/>
</dbReference>
<dbReference type="Gene3D" id="3.40.50.300">
    <property type="entry name" value="P-loop containing nucleotide triphosphate hydrolases"/>
    <property type="match status" value="1"/>
</dbReference>
<dbReference type="GO" id="GO:0005525">
    <property type="term" value="F:GTP binding"/>
    <property type="evidence" value="ECO:0007669"/>
    <property type="project" value="UniProtKB-KW"/>
</dbReference>
<dbReference type="OrthoDB" id="265044at2759"/>
<proteinExistence type="predicted"/>
<sequence length="194" mass="21230">MSTLKVRVHDDVPVLQKYKVLVLGGPNVGKTSIFQRLMGNEFESTRPHIGVNIGLKSLELEGGPTIVIELWDVPSLPTLAKGDQTKYFEDCHAVIFVSSKTDATSLAHAQAYHAALATKYPGDNDLRLGVPAVHFKTKCDCPTEELPTEETLSWLKCTKMDSFDVSAKVNRGLQVALKLLLVLVLPPNAAFDES</sequence>
<keyword evidence="2" id="KW-0342">GTP-binding</keyword>
<name>A0A1V9ZML4_ACHHY</name>
<dbReference type="STRING" id="1202772.A0A1V9ZML4"/>
<evidence type="ECO:0000256" key="2">
    <source>
        <dbReference type="ARBA" id="ARBA00023134"/>
    </source>
</evidence>
<dbReference type="AlphaFoldDB" id="A0A1V9ZML4"/>
<dbReference type="SMART" id="SM00175">
    <property type="entry name" value="RAB"/>
    <property type="match status" value="1"/>
</dbReference>